<dbReference type="InterPro" id="IPR028261">
    <property type="entry name" value="DPD_II"/>
</dbReference>
<dbReference type="FunFam" id="3.40.50.720:FF:000113">
    <property type="entry name" value="Glutamate synthase [NADH], amyloplastic"/>
    <property type="match status" value="1"/>
</dbReference>
<sequence>MGKPTGFLEFGRELPKKIDPKERIKNNNEFVLNAEFGNKINQQASRCMDCGVPFCHNGCPIGNIIPEFNDAVYRESWEEAWHILSSTNNFPEFTGRVCPAPCESACVLGINQDPITICNIEKTIVERAYQDGYAKPKTPRTRTGKSIAIIGSGPAGLAAAEQLNSAGHTVTVFERDEKVGGLLRFGIPDFKLSMDVIDRKINLMAEAGVKFEVNAHVGVDINAQQLRQEFDAVLLTGGSTVPRNLPIPGRELSGVYFAMQFLAQNNRRANNMDLKTDEIHAKGKHVVVIGGGDTGSDCVGTSNRHGAASITQVEIMPMPADKRPANMPWPQYPMILRTSTSHEEGCERHWNILTKEFIGNANGEVTGLRIADIVWKEAAAGERPSFEEVAGSERVIPCDMAFLAMGFLHPEPHGVLAQLDIKLDERGNVATQHFATNQKGVFAAGDMRTGQSLVVRCINEGRESARAVDEYLMGNTHLEAKADSLMLSA</sequence>
<dbReference type="Gene3D" id="3.50.50.60">
    <property type="entry name" value="FAD/NAD(P)-binding domain"/>
    <property type="match status" value="1"/>
</dbReference>
<dbReference type="InterPro" id="IPR023753">
    <property type="entry name" value="FAD/NAD-binding_dom"/>
</dbReference>
<dbReference type="GO" id="GO:0051536">
    <property type="term" value="F:iron-sulfur cluster binding"/>
    <property type="evidence" value="ECO:0007669"/>
    <property type="project" value="InterPro"/>
</dbReference>
<evidence type="ECO:0000256" key="2">
    <source>
        <dbReference type="ARBA" id="ARBA00023002"/>
    </source>
</evidence>
<dbReference type="PRINTS" id="PR00419">
    <property type="entry name" value="ADXRDTASE"/>
</dbReference>
<keyword evidence="3" id="KW-0314">Glutamate biosynthesis</keyword>
<evidence type="ECO:0000313" key="6">
    <source>
        <dbReference type="EMBL" id="KQH86225.1"/>
    </source>
</evidence>
<dbReference type="InParanoid" id="A0A0Q2MDV8"/>
<keyword evidence="2 6" id="KW-0560">Oxidoreductase</keyword>
<reference evidence="6 7" key="1">
    <citation type="submission" date="2015-08" db="EMBL/GenBank/DDBJ databases">
        <title>Antibacterial properties of a collection of Vibrionaceae strains.</title>
        <authorList>
            <person name="Giubergia S."/>
        </authorList>
    </citation>
    <scope>NUCLEOTIDE SEQUENCE [LARGE SCALE GENOMIC DNA]</scope>
    <source>
        <strain evidence="6 7">S0821</strain>
    </source>
</reference>
<keyword evidence="1" id="KW-0028">Amino-acid biosynthesis</keyword>
<dbReference type="PROSITE" id="PS51379">
    <property type="entry name" value="4FE4S_FER_2"/>
    <property type="match status" value="1"/>
</dbReference>
<dbReference type="Pfam" id="PF14691">
    <property type="entry name" value="Fer4_20"/>
    <property type="match status" value="1"/>
</dbReference>
<proteinExistence type="predicted"/>
<dbReference type="NCBIfam" id="TIGR01317">
    <property type="entry name" value="GOGAT_sm_gam"/>
    <property type="match status" value="1"/>
</dbReference>
<dbReference type="InterPro" id="IPR017896">
    <property type="entry name" value="4Fe4S_Fe-S-bd"/>
</dbReference>
<comment type="caution">
    <text evidence="6">The sequence shown here is derived from an EMBL/GenBank/DDBJ whole genome shotgun (WGS) entry which is preliminary data.</text>
</comment>
<evidence type="ECO:0000256" key="1">
    <source>
        <dbReference type="ARBA" id="ARBA00022605"/>
    </source>
</evidence>
<protein>
    <submittedName>
        <fullName evidence="6">Glutamate synthase</fullName>
        <ecNumber evidence="6">1.4.1.13</ecNumber>
    </submittedName>
</protein>
<dbReference type="FunFam" id="1.10.1060.10:FF:000011">
    <property type="entry name" value="NAD(P)H-dependent glutamate synthase, putative"/>
    <property type="match status" value="1"/>
</dbReference>
<name>A0A0Q2MDV8_VIBFU</name>
<dbReference type="EC" id="1.4.1.13" evidence="6"/>
<organism evidence="6 7">
    <name type="scientific">Vibrio furnissii</name>
    <dbReference type="NCBI Taxonomy" id="29494"/>
    <lineage>
        <taxon>Bacteria</taxon>
        <taxon>Pseudomonadati</taxon>
        <taxon>Pseudomonadota</taxon>
        <taxon>Gammaproteobacteria</taxon>
        <taxon>Vibrionales</taxon>
        <taxon>Vibrionaceae</taxon>
        <taxon>Vibrio</taxon>
    </lineage>
</organism>
<comment type="pathway">
    <text evidence="4">Amino-acid biosynthesis.</text>
</comment>
<dbReference type="GO" id="GO:0004355">
    <property type="term" value="F:glutamate synthase (NADPH) activity"/>
    <property type="evidence" value="ECO:0007669"/>
    <property type="project" value="UniProtKB-EC"/>
</dbReference>
<dbReference type="PANTHER" id="PTHR43100:SF1">
    <property type="entry name" value="GLUTAMATE SYNTHASE [NADPH] SMALL CHAIN"/>
    <property type="match status" value="1"/>
</dbReference>
<dbReference type="FunFam" id="3.50.50.60:FF:000351">
    <property type="entry name" value="Glutamate synthase, small subunit"/>
    <property type="match status" value="1"/>
</dbReference>
<gene>
    <name evidence="6" type="primary">gltD</name>
    <name evidence="6" type="ORF">AMR76_09325</name>
</gene>
<dbReference type="Gene3D" id="3.40.50.720">
    <property type="entry name" value="NAD(P)-binding Rossmann-like Domain"/>
    <property type="match status" value="1"/>
</dbReference>
<dbReference type="Pfam" id="PF07992">
    <property type="entry name" value="Pyr_redox_2"/>
    <property type="match status" value="1"/>
</dbReference>
<dbReference type="Proteomes" id="UP000051221">
    <property type="component" value="Unassembled WGS sequence"/>
</dbReference>
<dbReference type="GO" id="GO:0016639">
    <property type="term" value="F:oxidoreductase activity, acting on the CH-NH2 group of donors, NAD or NADP as acceptor"/>
    <property type="evidence" value="ECO:0007669"/>
    <property type="project" value="InterPro"/>
</dbReference>
<dbReference type="InterPro" id="IPR006005">
    <property type="entry name" value="Glut_synth_ssu1"/>
</dbReference>
<dbReference type="InterPro" id="IPR009051">
    <property type="entry name" value="Helical_ferredxn"/>
</dbReference>
<accession>A0A0Q2MDV8</accession>
<dbReference type="SUPFAM" id="SSF51971">
    <property type="entry name" value="Nucleotide-binding domain"/>
    <property type="match status" value="2"/>
</dbReference>
<dbReference type="OrthoDB" id="9803192at2"/>
<dbReference type="PANTHER" id="PTHR43100">
    <property type="entry name" value="GLUTAMATE SYNTHASE [NADPH] SMALL CHAIN"/>
    <property type="match status" value="1"/>
</dbReference>
<evidence type="ECO:0000256" key="3">
    <source>
        <dbReference type="ARBA" id="ARBA00023164"/>
    </source>
</evidence>
<evidence type="ECO:0000259" key="5">
    <source>
        <dbReference type="PROSITE" id="PS51379"/>
    </source>
</evidence>
<dbReference type="AlphaFoldDB" id="A0A0Q2MDV8"/>
<evidence type="ECO:0000313" key="7">
    <source>
        <dbReference type="Proteomes" id="UP000051221"/>
    </source>
</evidence>
<feature type="domain" description="4Fe-4S ferredoxin-type" evidence="5">
    <location>
        <begin position="38"/>
        <end position="69"/>
    </location>
</feature>
<evidence type="ECO:0000256" key="4">
    <source>
        <dbReference type="ARBA" id="ARBA00029440"/>
    </source>
</evidence>
<dbReference type="SUPFAM" id="SSF46548">
    <property type="entry name" value="alpha-helical ferredoxin"/>
    <property type="match status" value="1"/>
</dbReference>
<dbReference type="EMBL" id="LKHS01000007">
    <property type="protein sequence ID" value="KQH86225.1"/>
    <property type="molecule type" value="Genomic_DNA"/>
</dbReference>
<dbReference type="GO" id="GO:0006537">
    <property type="term" value="P:glutamate biosynthetic process"/>
    <property type="evidence" value="ECO:0007669"/>
    <property type="project" value="UniProtKB-KW"/>
</dbReference>
<dbReference type="InterPro" id="IPR051394">
    <property type="entry name" value="Glutamate_Synthase"/>
</dbReference>
<dbReference type="InterPro" id="IPR036188">
    <property type="entry name" value="FAD/NAD-bd_sf"/>
</dbReference>
<dbReference type="RefSeq" id="WP_055465908.1">
    <property type="nucleotide sequence ID" value="NZ_CP046795.1"/>
</dbReference>
<dbReference type="Gene3D" id="1.10.1060.10">
    <property type="entry name" value="Alpha-helical ferredoxin"/>
    <property type="match status" value="1"/>
</dbReference>
<keyword evidence="7" id="KW-1185">Reference proteome</keyword>